<feature type="non-terminal residue" evidence="11">
    <location>
        <position position="1"/>
    </location>
</feature>
<dbReference type="InterPro" id="IPR000719">
    <property type="entry name" value="Prot_kinase_dom"/>
</dbReference>
<comment type="catalytic activity">
    <reaction evidence="8">
        <text>L-threonyl-[protein] + ATP = O-phospho-L-threonyl-[protein] + ADP + H(+)</text>
        <dbReference type="Rhea" id="RHEA:46608"/>
        <dbReference type="Rhea" id="RHEA-COMP:11060"/>
        <dbReference type="Rhea" id="RHEA-COMP:11605"/>
        <dbReference type="ChEBI" id="CHEBI:15378"/>
        <dbReference type="ChEBI" id="CHEBI:30013"/>
        <dbReference type="ChEBI" id="CHEBI:30616"/>
        <dbReference type="ChEBI" id="CHEBI:61977"/>
        <dbReference type="ChEBI" id="CHEBI:456216"/>
        <dbReference type="EC" id="2.7.11.1"/>
    </reaction>
</comment>
<dbReference type="Pfam" id="PF00069">
    <property type="entry name" value="Pkinase"/>
    <property type="match status" value="1"/>
</dbReference>
<keyword evidence="5" id="KW-0547">Nucleotide-binding</keyword>
<evidence type="ECO:0000256" key="1">
    <source>
        <dbReference type="ARBA" id="ARBA00005505"/>
    </source>
</evidence>
<feature type="domain" description="Protein kinase" evidence="10">
    <location>
        <begin position="1"/>
        <end position="201"/>
    </location>
</feature>
<dbReference type="GO" id="GO:0016301">
    <property type="term" value="F:kinase activity"/>
    <property type="evidence" value="ECO:0007669"/>
    <property type="project" value="UniProtKB-KW"/>
</dbReference>
<name>A0ABS2YWP9_POLSE</name>
<organism evidence="11 12">
    <name type="scientific">Polypterus senegalus</name>
    <name type="common">Senegal bichir</name>
    <dbReference type="NCBI Taxonomy" id="55291"/>
    <lineage>
        <taxon>Eukaryota</taxon>
        <taxon>Metazoa</taxon>
        <taxon>Chordata</taxon>
        <taxon>Craniata</taxon>
        <taxon>Vertebrata</taxon>
        <taxon>Euteleostomi</taxon>
        <taxon>Actinopterygii</taxon>
        <taxon>Polypteriformes</taxon>
        <taxon>Polypteridae</taxon>
        <taxon>Polypterus</taxon>
    </lineage>
</organism>
<evidence type="ECO:0000256" key="2">
    <source>
        <dbReference type="ARBA" id="ARBA00012513"/>
    </source>
</evidence>
<dbReference type="PROSITE" id="PS50011">
    <property type="entry name" value="PROTEIN_KINASE_DOM"/>
    <property type="match status" value="1"/>
</dbReference>
<evidence type="ECO:0000256" key="7">
    <source>
        <dbReference type="ARBA" id="ARBA00022840"/>
    </source>
</evidence>
<keyword evidence="7" id="KW-0067">ATP-binding</keyword>
<gene>
    <name evidence="11" type="primary">Pim2_6</name>
    <name evidence="11" type="ORF">GTO92_0010996</name>
</gene>
<keyword evidence="4" id="KW-0808">Transferase</keyword>
<evidence type="ECO:0000259" key="10">
    <source>
        <dbReference type="PROSITE" id="PS50011"/>
    </source>
</evidence>
<evidence type="ECO:0000313" key="12">
    <source>
        <dbReference type="Proteomes" id="UP001166052"/>
    </source>
</evidence>
<dbReference type="SMART" id="SM00220">
    <property type="entry name" value="S_TKc"/>
    <property type="match status" value="1"/>
</dbReference>
<comment type="catalytic activity">
    <reaction evidence="9">
        <text>L-seryl-[protein] + ATP = O-phospho-L-seryl-[protein] + ADP + H(+)</text>
        <dbReference type="Rhea" id="RHEA:17989"/>
        <dbReference type="Rhea" id="RHEA-COMP:9863"/>
        <dbReference type="Rhea" id="RHEA-COMP:11604"/>
        <dbReference type="ChEBI" id="CHEBI:15378"/>
        <dbReference type="ChEBI" id="CHEBI:29999"/>
        <dbReference type="ChEBI" id="CHEBI:30616"/>
        <dbReference type="ChEBI" id="CHEBI:83421"/>
        <dbReference type="ChEBI" id="CHEBI:456216"/>
        <dbReference type="EC" id="2.7.11.1"/>
    </reaction>
</comment>
<protein>
    <recommendedName>
        <fullName evidence="2">non-specific serine/threonine protein kinase</fullName>
        <ecNumber evidence="2">2.7.11.1</ecNumber>
    </recommendedName>
</protein>
<dbReference type="PANTHER" id="PTHR22984:SF11">
    <property type="entry name" value="AURORA KINASE-RELATED"/>
    <property type="match status" value="1"/>
</dbReference>
<dbReference type="Gene3D" id="3.30.200.20">
    <property type="entry name" value="Phosphorylase Kinase, domain 1"/>
    <property type="match status" value="1"/>
</dbReference>
<comment type="caution">
    <text evidence="11">The sequence shown here is derived from an EMBL/GenBank/DDBJ whole genome shotgun (WGS) entry which is preliminary data.</text>
</comment>
<dbReference type="PROSITE" id="PS00108">
    <property type="entry name" value="PROTEIN_KINASE_ST"/>
    <property type="match status" value="1"/>
</dbReference>
<keyword evidence="3" id="KW-0723">Serine/threonine-protein kinase</keyword>
<evidence type="ECO:0000256" key="6">
    <source>
        <dbReference type="ARBA" id="ARBA00022777"/>
    </source>
</evidence>
<feature type="non-terminal residue" evidence="11">
    <location>
        <position position="213"/>
    </location>
</feature>
<dbReference type="PANTHER" id="PTHR22984">
    <property type="entry name" value="SERINE/THREONINE-PROTEIN KINASE PIM"/>
    <property type="match status" value="1"/>
</dbReference>
<proteinExistence type="inferred from homology"/>
<comment type="similarity">
    <text evidence="1">Belongs to the protein kinase superfamily. CAMK Ser/Thr protein kinase family. PIM subfamily.</text>
</comment>
<evidence type="ECO:0000256" key="5">
    <source>
        <dbReference type="ARBA" id="ARBA00022741"/>
    </source>
</evidence>
<dbReference type="EMBL" id="JAAWVN010010385">
    <property type="protein sequence ID" value="MBN3290987.1"/>
    <property type="molecule type" value="Genomic_DNA"/>
</dbReference>
<dbReference type="EC" id="2.7.11.1" evidence="2"/>
<evidence type="ECO:0000256" key="8">
    <source>
        <dbReference type="ARBA" id="ARBA00047899"/>
    </source>
</evidence>
<dbReference type="Proteomes" id="UP001166052">
    <property type="component" value="Unassembled WGS sequence"/>
</dbReference>
<evidence type="ECO:0000256" key="9">
    <source>
        <dbReference type="ARBA" id="ARBA00048679"/>
    </source>
</evidence>
<dbReference type="InterPro" id="IPR051138">
    <property type="entry name" value="PIM_Ser/Thr_kinase"/>
</dbReference>
<evidence type="ECO:0000313" key="11">
    <source>
        <dbReference type="EMBL" id="MBN3290987.1"/>
    </source>
</evidence>
<evidence type="ECO:0000256" key="3">
    <source>
        <dbReference type="ARBA" id="ARBA00022527"/>
    </source>
</evidence>
<evidence type="ECO:0000256" key="4">
    <source>
        <dbReference type="ARBA" id="ARBA00022679"/>
    </source>
</evidence>
<dbReference type="SUPFAM" id="SSF56112">
    <property type="entry name" value="Protein kinase-like (PK-like)"/>
    <property type="match status" value="1"/>
</dbReference>
<dbReference type="InterPro" id="IPR008271">
    <property type="entry name" value="Ser/Thr_kinase_AS"/>
</dbReference>
<accession>A0ABS2YWP9</accession>
<dbReference type="Gene3D" id="1.10.510.10">
    <property type="entry name" value="Transferase(Phosphotransferase) domain 1"/>
    <property type="match status" value="1"/>
</dbReference>
<keyword evidence="12" id="KW-1185">Reference proteome</keyword>
<keyword evidence="6 11" id="KW-0418">Kinase</keyword>
<dbReference type="InterPro" id="IPR011009">
    <property type="entry name" value="Kinase-like_dom_sf"/>
</dbReference>
<reference evidence="11" key="1">
    <citation type="journal article" date="2021" name="Cell">
        <title>Tracing the genetic footprints of vertebrate landing in non-teleost ray-finned fishes.</title>
        <authorList>
            <person name="Bi X."/>
            <person name="Wang K."/>
            <person name="Yang L."/>
            <person name="Pan H."/>
            <person name="Jiang H."/>
            <person name="Wei Q."/>
            <person name="Fang M."/>
            <person name="Yu H."/>
            <person name="Zhu C."/>
            <person name="Cai Y."/>
            <person name="He Y."/>
            <person name="Gan X."/>
            <person name="Zeng H."/>
            <person name="Yu D."/>
            <person name="Zhu Y."/>
            <person name="Jiang H."/>
            <person name="Qiu Q."/>
            <person name="Yang H."/>
            <person name="Zhang Y.E."/>
            <person name="Wang W."/>
            <person name="Zhu M."/>
            <person name="He S."/>
            <person name="Zhang G."/>
        </authorList>
    </citation>
    <scope>NUCLEOTIDE SEQUENCE</scope>
    <source>
        <strain evidence="11">Bchr_001</strain>
    </source>
</reference>
<sequence>MRRVCRAPTCPGIIQLLDWFVGPSVVILVLERPLYCTDLQVYIKSKPGGLNESKARRIFRQVVEVMWHCQSRGVFHNDLKAENILIQRKSKQIKLIDFGCGFILQDEAYKKLRGTVQNFPPEVFRKKCYKAVPATSWSLGLLLFNMLCGEKPFVSKKEILQGIFQYKRFISRDCKILIEHCLSPSADRRPTLEEIFSHPWMSTSAPGSGSLMR</sequence>